<dbReference type="AlphaFoldDB" id="A0A023BTU8"/>
<proteinExistence type="predicted"/>
<dbReference type="InterPro" id="IPR046560">
    <property type="entry name" value="DUF6714"/>
</dbReference>
<sequence>MNKKEALIQEIQEAFKGVKLDEGIGLWEAQGHDDRVSDVECKKLRAKDEKEDWNNIPLIHLYQCSSSLTFFDAKGMRFHTPMFLLYAIGVFQKEQEELQKKGLLNGCSDPDIENRLQTITDYAQDSLGYQQLYTKPFSLFSGKQLKCILKFLEFKLSELEMYYKSNDAKELGLLPTAVKYNKDYMQLQEALNCWIHNFKIEYVLK</sequence>
<name>A0A023BTU8_9FLAO</name>
<evidence type="ECO:0000313" key="1">
    <source>
        <dbReference type="EMBL" id="EZH73437.1"/>
    </source>
</evidence>
<dbReference type="EMBL" id="AQRA01000005">
    <property type="protein sequence ID" value="EZH73437.1"/>
    <property type="molecule type" value="Genomic_DNA"/>
</dbReference>
<organism evidence="1 2">
    <name type="scientific">Aquimarina atlantica</name>
    <dbReference type="NCBI Taxonomy" id="1317122"/>
    <lineage>
        <taxon>Bacteria</taxon>
        <taxon>Pseudomonadati</taxon>
        <taxon>Bacteroidota</taxon>
        <taxon>Flavobacteriia</taxon>
        <taxon>Flavobacteriales</taxon>
        <taxon>Flavobacteriaceae</taxon>
        <taxon>Aquimarina</taxon>
    </lineage>
</organism>
<accession>A0A023BTU8</accession>
<dbReference type="OrthoDB" id="197790at2"/>
<dbReference type="eggNOG" id="ENOG5032Z9P">
    <property type="taxonomic scope" value="Bacteria"/>
</dbReference>
<keyword evidence="2" id="KW-1185">Reference proteome</keyword>
<protein>
    <submittedName>
        <fullName evidence="1">Uncharacterized protein</fullName>
    </submittedName>
</protein>
<gene>
    <name evidence="1" type="ORF">ATO12_15975</name>
</gene>
<dbReference type="Pfam" id="PF20461">
    <property type="entry name" value="DUF6714"/>
    <property type="match status" value="1"/>
</dbReference>
<dbReference type="STRING" id="1317122.ATO12_15975"/>
<dbReference type="RefSeq" id="WP_051575776.1">
    <property type="nucleotide sequence ID" value="NZ_AQRA01000005.1"/>
</dbReference>
<dbReference type="Proteomes" id="UP000023541">
    <property type="component" value="Unassembled WGS sequence"/>
</dbReference>
<evidence type="ECO:0000313" key="2">
    <source>
        <dbReference type="Proteomes" id="UP000023541"/>
    </source>
</evidence>
<reference evidence="1 2" key="1">
    <citation type="submission" date="2014-04" db="EMBL/GenBank/DDBJ databases">
        <title>Aquimarina sp. 22II-S11-z7 Genome Sequencing.</title>
        <authorList>
            <person name="Lai Q."/>
        </authorList>
    </citation>
    <scope>NUCLEOTIDE SEQUENCE [LARGE SCALE GENOMIC DNA]</scope>
    <source>
        <strain evidence="1 2">22II-S11-z7</strain>
    </source>
</reference>
<comment type="caution">
    <text evidence="1">The sequence shown here is derived from an EMBL/GenBank/DDBJ whole genome shotgun (WGS) entry which is preliminary data.</text>
</comment>